<organism evidence="3">
    <name type="scientific">freshwater metagenome</name>
    <dbReference type="NCBI Taxonomy" id="449393"/>
    <lineage>
        <taxon>unclassified sequences</taxon>
        <taxon>metagenomes</taxon>
        <taxon>ecological metagenomes</taxon>
    </lineage>
</organism>
<dbReference type="EMBL" id="CAEZXG010000006">
    <property type="protein sequence ID" value="CAB4673880.1"/>
    <property type="molecule type" value="Genomic_DNA"/>
</dbReference>
<protein>
    <submittedName>
        <fullName evidence="3">Unannotated protein</fullName>
    </submittedName>
</protein>
<dbReference type="AlphaFoldDB" id="A0A6J7A670"/>
<evidence type="ECO:0000256" key="1">
    <source>
        <dbReference type="SAM" id="MobiDB-lite"/>
    </source>
</evidence>
<accession>A0A6J7A670</accession>
<evidence type="ECO:0000313" key="2">
    <source>
        <dbReference type="EMBL" id="CAB4673880.1"/>
    </source>
</evidence>
<sequence length="87" mass="9703">MATKKKKVAARKPVKKAATTKRALNKTILSLRKEAAILEKFVATLGEINEVPLTRKRVVKKKAAKKKTVKKRVAKKAAKKKVVKRKG</sequence>
<feature type="region of interest" description="Disordered" evidence="1">
    <location>
        <begin position="62"/>
        <end position="87"/>
    </location>
</feature>
<reference evidence="3" key="1">
    <citation type="submission" date="2020-05" db="EMBL/GenBank/DDBJ databases">
        <authorList>
            <person name="Chiriac C."/>
            <person name="Salcher M."/>
            <person name="Ghai R."/>
            <person name="Kavagutti S V."/>
        </authorList>
    </citation>
    <scope>NUCLEOTIDE SEQUENCE</scope>
</reference>
<name>A0A6J7A670_9ZZZZ</name>
<proteinExistence type="predicted"/>
<dbReference type="EMBL" id="CAFABF010000030">
    <property type="protein sequence ID" value="CAB4827899.1"/>
    <property type="molecule type" value="Genomic_DNA"/>
</dbReference>
<gene>
    <name evidence="2" type="ORF">UFOPK2359_00190</name>
    <name evidence="3" type="ORF">UFOPK3167_00744</name>
</gene>
<evidence type="ECO:0000313" key="3">
    <source>
        <dbReference type="EMBL" id="CAB4827899.1"/>
    </source>
</evidence>